<dbReference type="EMBL" id="JACNLL010000024">
    <property type="protein sequence ID" value="MBC8198817.1"/>
    <property type="molecule type" value="Genomic_DNA"/>
</dbReference>
<evidence type="ECO:0000313" key="1">
    <source>
        <dbReference type="EMBL" id="MBC8198817.1"/>
    </source>
</evidence>
<dbReference type="InterPro" id="IPR024524">
    <property type="entry name" value="DUF3800"/>
</dbReference>
<sequence length="239" mass="27821">MNTIINIYCDESCHLPNDGQNAMVLGALWCFRVKAGKHNQSIAELKAKHHLSPFFEIKWTKVSPGKLDFYRDLLNYFFDSRAMGFRGWVVPDKSILSHKAHNQTHDEWYYKMYFYLLRNLISTSRKYHIYLDIKDTRSRMKLHKLKEVLSNANYDFSREIIERIQHVHSHDIGLMQLADILIGAVSYHARGLSSSAAKNEIVQIIKDKTGLSLTRNTLPTERKFNLCIWRPDSGGFENA</sequence>
<evidence type="ECO:0000313" key="2">
    <source>
        <dbReference type="Proteomes" id="UP000603545"/>
    </source>
</evidence>
<accession>A0A8J6N5C3</accession>
<reference evidence="1 2" key="1">
    <citation type="submission" date="2020-08" db="EMBL/GenBank/DDBJ databases">
        <title>Bridging the membrane lipid divide: bacteria of the FCB group superphylum have the potential to synthesize archaeal ether lipids.</title>
        <authorList>
            <person name="Villanueva L."/>
            <person name="Von Meijenfeldt F.A.B."/>
            <person name="Westbye A.B."/>
            <person name="Yadav S."/>
            <person name="Hopmans E.C."/>
            <person name="Dutilh B.E."/>
            <person name="Sinninghe Damste J.S."/>
        </authorList>
    </citation>
    <scope>NUCLEOTIDE SEQUENCE [LARGE SCALE GENOMIC DNA]</scope>
    <source>
        <strain evidence="1">NIOZ-UU82</strain>
    </source>
</reference>
<dbReference type="Pfam" id="PF12686">
    <property type="entry name" value="DUF3800"/>
    <property type="match status" value="1"/>
</dbReference>
<proteinExistence type="predicted"/>
<name>A0A8J6N5C3_9BACT</name>
<dbReference type="AlphaFoldDB" id="A0A8J6N5C3"/>
<protein>
    <submittedName>
        <fullName evidence="1">DUF3800 domain-containing protein</fullName>
    </submittedName>
</protein>
<gene>
    <name evidence="1" type="ORF">H8E80_02045</name>
</gene>
<comment type="caution">
    <text evidence="1">The sequence shown here is derived from an EMBL/GenBank/DDBJ whole genome shotgun (WGS) entry which is preliminary data.</text>
</comment>
<dbReference type="Proteomes" id="UP000603545">
    <property type="component" value="Unassembled WGS sequence"/>
</dbReference>
<organism evidence="1 2">
    <name type="scientific">Candidatus Desulfaltia bathyphila</name>
    <dbReference type="NCBI Taxonomy" id="2841697"/>
    <lineage>
        <taxon>Bacteria</taxon>
        <taxon>Pseudomonadati</taxon>
        <taxon>Thermodesulfobacteriota</taxon>
        <taxon>Desulfobacteria</taxon>
        <taxon>Desulfobacterales</taxon>
        <taxon>Desulfobacterales incertae sedis</taxon>
        <taxon>Candidatus Desulfaltia</taxon>
    </lineage>
</organism>